<dbReference type="OrthoDB" id="3398540at2"/>
<reference evidence="1 2" key="1">
    <citation type="submission" date="2016-10" db="EMBL/GenBank/DDBJ databases">
        <authorList>
            <person name="de Groot N.N."/>
        </authorList>
    </citation>
    <scope>NUCLEOTIDE SEQUENCE [LARGE SCALE GENOMIC DNA]</scope>
    <source>
        <strain evidence="1 2">CGMCC 4.2022</strain>
    </source>
</reference>
<dbReference type="RefSeq" id="WP_093782421.1">
    <property type="nucleotide sequence ID" value="NZ_FNIE01000001.1"/>
</dbReference>
<evidence type="ECO:0000313" key="2">
    <source>
        <dbReference type="Proteomes" id="UP000199341"/>
    </source>
</evidence>
<protein>
    <recommendedName>
        <fullName evidence="3">Transcriptional regulator</fullName>
    </recommendedName>
</protein>
<dbReference type="SUPFAM" id="SSF48452">
    <property type="entry name" value="TPR-like"/>
    <property type="match status" value="1"/>
</dbReference>
<gene>
    <name evidence="1" type="ORF">SAMN05216259_101354</name>
</gene>
<dbReference type="Proteomes" id="UP000199341">
    <property type="component" value="Unassembled WGS sequence"/>
</dbReference>
<dbReference type="EMBL" id="FNIE01000001">
    <property type="protein sequence ID" value="SDM74109.1"/>
    <property type="molecule type" value="Genomic_DNA"/>
</dbReference>
<dbReference type="InterPro" id="IPR019734">
    <property type="entry name" value="TPR_rpt"/>
</dbReference>
<evidence type="ECO:0000313" key="1">
    <source>
        <dbReference type="EMBL" id="SDM74109.1"/>
    </source>
</evidence>
<dbReference type="STRING" id="310781.SAMN05216259_101354"/>
<accession>A0A1G9VPK4</accession>
<proteinExistence type="predicted"/>
<dbReference type="SMART" id="SM00028">
    <property type="entry name" value="TPR"/>
    <property type="match status" value="4"/>
</dbReference>
<dbReference type="Gene3D" id="1.25.40.10">
    <property type="entry name" value="Tetratricopeptide repeat domain"/>
    <property type="match status" value="1"/>
</dbReference>
<name>A0A1G9VPK4_9ACTN</name>
<keyword evidence="2" id="KW-1185">Reference proteome</keyword>
<sequence>MPEARHPLTELITRRGWTNESYLRRVRDEYVRRGYGQFATRKEKVSRWTQPERPQVPTVTTQMAMAAVFGIPAREVQARGWPGWLLCGLQHGDAVWELPWTTAGTMEALEVGGPVDRRGFMTASTGVVAAVVAQWATALPAAAQASGRRIDAAAADRIDARLTALRHLDDDLGSDVVYDSAVAEMRLARRLLTEFSYTEEVGRRLFASAAEAARLAGWCAYDSGRTDTAEFHYAQALRAAGSAGDATVGAVAAAFWSIVRYNGKPRPDPAGALAMLNTALGQRAGIDSPRVVTLLHIRRARAYSIAGNPTEAYRAVDAALASYERGGRPQDDNGVMYWMTAGEIFQAAGSAALTLGEPTRALDFFTTATTHPDPYNATAEPRGAAIYEARRAEAYLAAGNIEGAVETARQAVALMGGVQSARTTGTLADLHTALTRHRRLPPVADFLDETS</sequence>
<evidence type="ECO:0008006" key="3">
    <source>
        <dbReference type="Google" id="ProtNLM"/>
    </source>
</evidence>
<dbReference type="AlphaFoldDB" id="A0A1G9VPK4"/>
<organism evidence="1 2">
    <name type="scientific">Actinacidiphila guanduensis</name>
    <dbReference type="NCBI Taxonomy" id="310781"/>
    <lineage>
        <taxon>Bacteria</taxon>
        <taxon>Bacillati</taxon>
        <taxon>Actinomycetota</taxon>
        <taxon>Actinomycetes</taxon>
        <taxon>Kitasatosporales</taxon>
        <taxon>Streptomycetaceae</taxon>
        <taxon>Actinacidiphila</taxon>
    </lineage>
</organism>
<dbReference type="InterPro" id="IPR011990">
    <property type="entry name" value="TPR-like_helical_dom_sf"/>
</dbReference>